<organism evidence="7">
    <name type="scientific">Chrysotila carterae</name>
    <name type="common">Marine alga</name>
    <name type="synonym">Syracosphaera carterae</name>
    <dbReference type="NCBI Taxonomy" id="13221"/>
    <lineage>
        <taxon>Eukaryota</taxon>
        <taxon>Haptista</taxon>
        <taxon>Haptophyta</taxon>
        <taxon>Prymnesiophyceae</taxon>
        <taxon>Isochrysidales</taxon>
        <taxon>Isochrysidaceae</taxon>
        <taxon>Chrysotila</taxon>
    </lineage>
</organism>
<dbReference type="GO" id="GO:0005634">
    <property type="term" value="C:nucleus"/>
    <property type="evidence" value="ECO:0007669"/>
    <property type="project" value="TreeGrafter"/>
</dbReference>
<dbReference type="InterPro" id="IPR020095">
    <property type="entry name" value="PsdUridine_synth_TruA_C"/>
</dbReference>
<dbReference type="InterPro" id="IPR001406">
    <property type="entry name" value="PsdUridine_synth_TruA"/>
</dbReference>
<evidence type="ECO:0000256" key="3">
    <source>
        <dbReference type="ARBA" id="ARBA00023235"/>
    </source>
</evidence>
<evidence type="ECO:0000313" key="7">
    <source>
        <dbReference type="EMBL" id="CAE0776512.1"/>
    </source>
</evidence>
<dbReference type="PANTHER" id="PTHR11142">
    <property type="entry name" value="PSEUDOURIDYLATE SYNTHASE"/>
    <property type="match status" value="1"/>
</dbReference>
<evidence type="ECO:0000259" key="6">
    <source>
        <dbReference type="Pfam" id="PF01416"/>
    </source>
</evidence>
<feature type="region of interest" description="Disordered" evidence="4">
    <location>
        <begin position="227"/>
        <end position="265"/>
    </location>
</feature>
<reference evidence="7" key="1">
    <citation type="submission" date="2021-01" db="EMBL/GenBank/DDBJ databases">
        <authorList>
            <person name="Corre E."/>
            <person name="Pelletier E."/>
            <person name="Niang G."/>
            <person name="Scheremetjew M."/>
            <person name="Finn R."/>
            <person name="Kale V."/>
            <person name="Holt S."/>
            <person name="Cochrane G."/>
            <person name="Meng A."/>
            <person name="Brown T."/>
            <person name="Cohen L."/>
        </authorList>
    </citation>
    <scope>NUCLEOTIDE SEQUENCE</scope>
    <source>
        <strain evidence="7">CCMP645</strain>
    </source>
</reference>
<feature type="domain" description="Pseudouridine synthase I TruA alpha/beta" evidence="6">
    <location>
        <begin position="390"/>
        <end position="471"/>
    </location>
</feature>
<feature type="chain" id="PRO_5031075246" description="Pseudouridine synthase I TruA alpha/beta domain-containing protein" evidence="5">
    <location>
        <begin position="24"/>
        <end position="717"/>
    </location>
</feature>
<dbReference type="GO" id="GO:0009982">
    <property type="term" value="F:pseudouridine synthase activity"/>
    <property type="evidence" value="ECO:0007669"/>
    <property type="project" value="InterPro"/>
</dbReference>
<evidence type="ECO:0000256" key="2">
    <source>
        <dbReference type="ARBA" id="ARBA00022694"/>
    </source>
</evidence>
<dbReference type="GO" id="GO:0031119">
    <property type="term" value="P:tRNA pseudouridine synthesis"/>
    <property type="evidence" value="ECO:0007669"/>
    <property type="project" value="UniProtKB-ARBA"/>
</dbReference>
<sequence>MLIIRRAGSLAAALLGVCKTVDASVGAGRMRPVFSMTGHPMRAEAAMPVQRAFALGSCAACARVVDSGWRKVGSSLDSSAGKAHSMSSRSDANEKVATRRRPGSFRTRSPGRGPLAMMMVSNRKPNPNPSPTNQAGQKQLKQHMCIVFGYCGTNYYGLQSQQAEGDPEHPTVSDVLRQAFLKSGAIAPSNFVPLHRTKWRIASRTDKGVHAALAAVSFKMETWPEQLEDPKALTPPTHHSSGGGAARAIAGASGGAGGGDGGAGGGGGVQAVASSLVKPTEVQLSQAEIARINGYLPNDVRLLGAARVRGAFEPRECASSRSYEYLLPAWALGSLSLREFDDILRTFEGTKRYHNFCSGLRRYAGDWHSASNPSLSWPLALPDAKPPPASFRSVLRCAVQRRVAIQDVEYIVIGIHGVSFVLHQIRHMIGAALAVAHGHSQVDLIQIGLSSPFEVDVAPLAPGCGLLLDEIRWFHPAGEDEVVFSQTTHDAARLLKEETIYPHIHSLYQKDQVLESFLEQTKERYFMDGAAETARAHDRLRAVFADWQEQRIRSAELRRARMGEDDDDDDDSKAQDDGTGQNDSNDDFQNDSQSDGQKEGQKEGQDGTRDAGSKGRSRSGDVGRRRTGSVQSGVHAHTLRSRLLPGGLFVKICVERGLLPSPEAQRLLEHLRSAVEAGEIESGRHHSYYLDVLDEKFGKPRPRPVDTELQVEVIGKS</sequence>
<keyword evidence="5" id="KW-0732">Signal</keyword>
<comment type="similarity">
    <text evidence="1">Belongs to the tRNA pseudouridine synthase TruA family.</text>
</comment>
<dbReference type="SUPFAM" id="SSF55120">
    <property type="entry name" value="Pseudouridine synthase"/>
    <property type="match status" value="1"/>
</dbReference>
<dbReference type="Gene3D" id="3.30.70.580">
    <property type="entry name" value="Pseudouridine synthase I, catalytic domain, N-terminal subdomain"/>
    <property type="match status" value="1"/>
</dbReference>
<feature type="region of interest" description="Disordered" evidence="4">
    <location>
        <begin position="556"/>
        <end position="634"/>
    </location>
</feature>
<evidence type="ECO:0000256" key="4">
    <source>
        <dbReference type="SAM" id="MobiDB-lite"/>
    </source>
</evidence>
<protein>
    <recommendedName>
        <fullName evidence="6">Pseudouridine synthase I TruA alpha/beta domain-containing protein</fullName>
    </recommendedName>
</protein>
<evidence type="ECO:0000256" key="1">
    <source>
        <dbReference type="ARBA" id="ARBA00009375"/>
    </source>
</evidence>
<accession>A0A7S4BTS0</accession>
<dbReference type="InterPro" id="IPR020094">
    <property type="entry name" value="TruA/RsuA/RluB/E/F_N"/>
</dbReference>
<keyword evidence="3" id="KW-0413">Isomerase</keyword>
<dbReference type="InterPro" id="IPR020103">
    <property type="entry name" value="PsdUridine_synth_cat_dom_sf"/>
</dbReference>
<dbReference type="GO" id="GO:0003723">
    <property type="term" value="F:RNA binding"/>
    <property type="evidence" value="ECO:0007669"/>
    <property type="project" value="InterPro"/>
</dbReference>
<dbReference type="AlphaFoldDB" id="A0A7S4BTS0"/>
<dbReference type="GO" id="GO:1990481">
    <property type="term" value="P:mRNA pseudouridine synthesis"/>
    <property type="evidence" value="ECO:0007669"/>
    <property type="project" value="TreeGrafter"/>
</dbReference>
<dbReference type="PANTHER" id="PTHR11142:SF4">
    <property type="entry name" value="PSEUDOURIDYLATE SYNTHASE 1 HOMOLOG"/>
    <property type="match status" value="1"/>
</dbReference>
<feature type="region of interest" description="Disordered" evidence="4">
    <location>
        <begin position="73"/>
        <end position="138"/>
    </location>
</feature>
<feature type="compositionally biased region" description="Basic and acidic residues" evidence="4">
    <location>
        <begin position="596"/>
        <end position="624"/>
    </location>
</feature>
<dbReference type="EMBL" id="HBIZ01045557">
    <property type="protein sequence ID" value="CAE0776512.1"/>
    <property type="molecule type" value="Transcribed_RNA"/>
</dbReference>
<name>A0A7S4BTS0_CHRCT</name>
<feature type="compositionally biased region" description="Gly residues" evidence="4">
    <location>
        <begin position="252"/>
        <end position="265"/>
    </location>
</feature>
<gene>
    <name evidence="7" type="ORF">PCAR00345_LOCUS29148</name>
</gene>
<feature type="signal peptide" evidence="5">
    <location>
        <begin position="1"/>
        <end position="23"/>
    </location>
</feature>
<evidence type="ECO:0000256" key="5">
    <source>
        <dbReference type="SAM" id="SignalP"/>
    </source>
</evidence>
<dbReference type="Gene3D" id="3.30.70.660">
    <property type="entry name" value="Pseudouridine synthase I, catalytic domain, C-terminal subdomain"/>
    <property type="match status" value="1"/>
</dbReference>
<dbReference type="Pfam" id="PF01416">
    <property type="entry name" value="PseudoU_synth_1"/>
    <property type="match status" value="1"/>
</dbReference>
<proteinExistence type="inferred from homology"/>
<dbReference type="InterPro" id="IPR020097">
    <property type="entry name" value="PsdUridine_synth_TruA_a/b_dom"/>
</dbReference>
<keyword evidence="2" id="KW-0819">tRNA processing</keyword>